<accession>A0AA96WF23</accession>
<reference evidence="1" key="1">
    <citation type="submission" date="2020-05" db="EMBL/GenBank/DDBJ databases">
        <authorList>
            <person name="Zhu T."/>
            <person name="Keshari N."/>
            <person name="Lu X."/>
        </authorList>
    </citation>
    <scope>NUCLEOTIDE SEQUENCE</scope>
    <source>
        <strain evidence="1">NK1-12</strain>
    </source>
</reference>
<sequence length="62" mass="6684">MPLLVDAVVSSCSPTVCATHTLRGGNASPQDLTRAILPKATTLLLASRRVHGDCRYYVQVKM</sequence>
<proteinExistence type="predicted"/>
<gene>
    <name evidence="1" type="ORF">HJG54_15890</name>
</gene>
<protein>
    <submittedName>
        <fullName evidence="1">Uncharacterized protein</fullName>
    </submittedName>
</protein>
<dbReference type="RefSeq" id="WP_316429875.1">
    <property type="nucleotide sequence ID" value="NZ_CP053586.1"/>
</dbReference>
<organism evidence="1">
    <name type="scientific">Leptolyngbya sp. NK1-12</name>
    <dbReference type="NCBI Taxonomy" id="2547451"/>
    <lineage>
        <taxon>Bacteria</taxon>
        <taxon>Bacillati</taxon>
        <taxon>Cyanobacteriota</taxon>
        <taxon>Cyanophyceae</taxon>
        <taxon>Leptolyngbyales</taxon>
        <taxon>Leptolyngbyaceae</taxon>
        <taxon>Leptolyngbya group</taxon>
        <taxon>Leptolyngbya</taxon>
    </lineage>
</organism>
<dbReference type="EMBL" id="CP053586">
    <property type="protein sequence ID" value="WNZ24188.1"/>
    <property type="molecule type" value="Genomic_DNA"/>
</dbReference>
<name>A0AA96WF23_9CYAN</name>
<dbReference type="AlphaFoldDB" id="A0AA96WF23"/>
<evidence type="ECO:0000313" key="1">
    <source>
        <dbReference type="EMBL" id="WNZ24188.1"/>
    </source>
</evidence>